<protein>
    <submittedName>
        <fullName evidence="2">Uncharacterized protein</fullName>
    </submittedName>
</protein>
<evidence type="ECO:0000313" key="3">
    <source>
        <dbReference type="Proteomes" id="UP001596045"/>
    </source>
</evidence>
<comment type="caution">
    <text evidence="2">The sequence shown here is derived from an EMBL/GenBank/DDBJ whole genome shotgun (WGS) entry which is preliminary data.</text>
</comment>
<keyword evidence="1" id="KW-1133">Transmembrane helix</keyword>
<sequence>MMRRLLILFGLVIAVIGVLGIAAPSTLLDFGRSLQTPFALYIVAAIRIGFGIALIRVAAISRTPKTFRILGVPIIIAGVVTPFIGVERARMIVDWWFAQGAWLMQIWAGLAVIFGLFIVYALTPRR</sequence>
<organism evidence="2 3">
    <name type="scientific">Paraherbaspirillum soli</name>
    <dbReference type="NCBI Taxonomy" id="631222"/>
    <lineage>
        <taxon>Bacteria</taxon>
        <taxon>Pseudomonadati</taxon>
        <taxon>Pseudomonadota</taxon>
        <taxon>Betaproteobacteria</taxon>
        <taxon>Burkholderiales</taxon>
        <taxon>Oxalobacteraceae</taxon>
        <taxon>Paraherbaspirillum</taxon>
    </lineage>
</organism>
<name>A0ABW0M515_9BURK</name>
<evidence type="ECO:0000256" key="1">
    <source>
        <dbReference type="SAM" id="Phobius"/>
    </source>
</evidence>
<dbReference type="Proteomes" id="UP001596045">
    <property type="component" value="Unassembled WGS sequence"/>
</dbReference>
<accession>A0ABW0M515</accession>
<gene>
    <name evidence="2" type="ORF">ACFPM8_04655</name>
</gene>
<feature type="transmembrane region" description="Helical" evidence="1">
    <location>
        <begin position="38"/>
        <end position="59"/>
    </location>
</feature>
<keyword evidence="1" id="KW-0472">Membrane</keyword>
<proteinExistence type="predicted"/>
<feature type="transmembrane region" description="Helical" evidence="1">
    <location>
        <begin position="66"/>
        <end position="84"/>
    </location>
</feature>
<evidence type="ECO:0000313" key="2">
    <source>
        <dbReference type="EMBL" id="MFC5473239.1"/>
    </source>
</evidence>
<keyword evidence="1" id="KW-0812">Transmembrane</keyword>
<dbReference type="EMBL" id="JBHSMT010000008">
    <property type="protein sequence ID" value="MFC5473239.1"/>
    <property type="molecule type" value="Genomic_DNA"/>
</dbReference>
<feature type="transmembrane region" description="Helical" evidence="1">
    <location>
        <begin position="104"/>
        <end position="123"/>
    </location>
</feature>
<keyword evidence="3" id="KW-1185">Reference proteome</keyword>
<reference evidence="3" key="1">
    <citation type="journal article" date="2019" name="Int. J. Syst. Evol. Microbiol.">
        <title>The Global Catalogue of Microorganisms (GCM) 10K type strain sequencing project: providing services to taxonomists for standard genome sequencing and annotation.</title>
        <authorList>
            <consortium name="The Broad Institute Genomics Platform"/>
            <consortium name="The Broad Institute Genome Sequencing Center for Infectious Disease"/>
            <person name="Wu L."/>
            <person name="Ma J."/>
        </authorList>
    </citation>
    <scope>NUCLEOTIDE SEQUENCE [LARGE SCALE GENOMIC DNA]</scope>
    <source>
        <strain evidence="3">JCM 17066</strain>
    </source>
</reference>